<dbReference type="InParanoid" id="A0A2P5FD84"/>
<dbReference type="STRING" id="63057.A0A2P5FD84"/>
<keyword evidence="5 10" id="KW-0762">Sugar transport</keyword>
<dbReference type="FunFam" id="1.20.1280.290:FF:000001">
    <property type="entry name" value="Bidirectional sugar transporter SWEET"/>
    <property type="match status" value="1"/>
</dbReference>
<comment type="subcellular location">
    <subcellularLocation>
        <location evidence="1 10">Cell membrane</location>
        <topology evidence="1 10">Multi-pass membrane protein</topology>
    </subcellularLocation>
</comment>
<keyword evidence="13" id="KW-1185">Reference proteome</keyword>
<comment type="caution">
    <text evidence="12">The sequence shown here is derived from an EMBL/GenBank/DDBJ whole genome shotgun (WGS) entry which is preliminary data.</text>
</comment>
<evidence type="ECO:0000256" key="2">
    <source>
        <dbReference type="ARBA" id="ARBA00007809"/>
    </source>
</evidence>
<dbReference type="InterPro" id="IPR004316">
    <property type="entry name" value="SWEET_rpt"/>
</dbReference>
<dbReference type="InterPro" id="IPR047664">
    <property type="entry name" value="SWEET"/>
</dbReference>
<dbReference type="GO" id="GO:0008515">
    <property type="term" value="F:sucrose transmembrane transporter activity"/>
    <property type="evidence" value="ECO:0007669"/>
    <property type="project" value="UniProtKB-ARBA"/>
</dbReference>
<comment type="function">
    <text evidence="10">Mediates both low-affinity uptake and efflux of sugar across the membrane.</text>
</comment>
<evidence type="ECO:0000256" key="8">
    <source>
        <dbReference type="ARBA" id="ARBA00022989"/>
    </source>
</evidence>
<keyword evidence="6 10" id="KW-0812">Transmembrane</keyword>
<dbReference type="EMBL" id="JXTC01000043">
    <property type="protein sequence ID" value="PON95706.1"/>
    <property type="molecule type" value="Genomic_DNA"/>
</dbReference>
<dbReference type="FunCoup" id="A0A2P5FD84">
    <property type="interactions" value="492"/>
</dbReference>
<evidence type="ECO:0000256" key="4">
    <source>
        <dbReference type="ARBA" id="ARBA00022475"/>
    </source>
</evidence>
<gene>
    <name evidence="12" type="ORF">TorRG33x02_085350</name>
</gene>
<dbReference type="Gene3D" id="1.20.1280.290">
    <property type="match status" value="2"/>
</dbReference>
<dbReference type="PANTHER" id="PTHR10791:SF163">
    <property type="entry name" value="BIDIRECTIONAL SUGAR TRANSPORTER SWEET"/>
    <property type="match status" value="1"/>
</dbReference>
<evidence type="ECO:0000313" key="12">
    <source>
        <dbReference type="EMBL" id="PON95706.1"/>
    </source>
</evidence>
<feature type="transmembrane region" description="Helical" evidence="10">
    <location>
        <begin position="6"/>
        <end position="25"/>
    </location>
</feature>
<evidence type="ECO:0000313" key="13">
    <source>
        <dbReference type="Proteomes" id="UP000237000"/>
    </source>
</evidence>
<feature type="transmembrane region" description="Helical" evidence="10">
    <location>
        <begin position="68"/>
        <end position="91"/>
    </location>
</feature>
<dbReference type="PANTHER" id="PTHR10791">
    <property type="entry name" value="RAG1-ACTIVATING PROTEIN 1"/>
    <property type="match status" value="1"/>
</dbReference>
<protein>
    <recommendedName>
        <fullName evidence="10">Bidirectional sugar transporter SWEET</fullName>
    </recommendedName>
</protein>
<evidence type="ECO:0000256" key="7">
    <source>
        <dbReference type="ARBA" id="ARBA00022737"/>
    </source>
</evidence>
<keyword evidence="7" id="KW-0677">Repeat</keyword>
<reference evidence="13" key="1">
    <citation type="submission" date="2016-06" db="EMBL/GenBank/DDBJ databases">
        <title>Parallel loss of symbiosis genes in relatives of nitrogen-fixing non-legume Parasponia.</title>
        <authorList>
            <person name="Van Velzen R."/>
            <person name="Holmer R."/>
            <person name="Bu F."/>
            <person name="Rutten L."/>
            <person name="Van Zeijl A."/>
            <person name="Liu W."/>
            <person name="Santuari L."/>
            <person name="Cao Q."/>
            <person name="Sharma T."/>
            <person name="Shen D."/>
            <person name="Roswanjaya Y."/>
            <person name="Wardhani T."/>
            <person name="Kalhor M.S."/>
            <person name="Jansen J."/>
            <person name="Van den Hoogen J."/>
            <person name="Gungor B."/>
            <person name="Hartog M."/>
            <person name="Hontelez J."/>
            <person name="Verver J."/>
            <person name="Yang W.-C."/>
            <person name="Schijlen E."/>
            <person name="Repin R."/>
            <person name="Schilthuizen M."/>
            <person name="Schranz E."/>
            <person name="Heidstra R."/>
            <person name="Miyata K."/>
            <person name="Fedorova E."/>
            <person name="Kohlen W."/>
            <person name="Bisseling T."/>
            <person name="Smit S."/>
            <person name="Geurts R."/>
        </authorList>
    </citation>
    <scope>NUCLEOTIDE SEQUENCE [LARGE SCALE GENOMIC DNA]</scope>
    <source>
        <strain evidence="13">cv. RG33-2</strain>
    </source>
</reference>
<dbReference type="AlphaFoldDB" id="A0A2P5FD84"/>
<feature type="region of interest" description="Disordered" evidence="11">
    <location>
        <begin position="270"/>
        <end position="302"/>
    </location>
</feature>
<organism evidence="12 13">
    <name type="scientific">Trema orientale</name>
    <name type="common">Charcoal tree</name>
    <name type="synonym">Celtis orientalis</name>
    <dbReference type="NCBI Taxonomy" id="63057"/>
    <lineage>
        <taxon>Eukaryota</taxon>
        <taxon>Viridiplantae</taxon>
        <taxon>Streptophyta</taxon>
        <taxon>Embryophyta</taxon>
        <taxon>Tracheophyta</taxon>
        <taxon>Spermatophyta</taxon>
        <taxon>Magnoliopsida</taxon>
        <taxon>eudicotyledons</taxon>
        <taxon>Gunneridae</taxon>
        <taxon>Pentapetalae</taxon>
        <taxon>rosids</taxon>
        <taxon>fabids</taxon>
        <taxon>Rosales</taxon>
        <taxon>Cannabaceae</taxon>
        <taxon>Trema</taxon>
    </lineage>
</organism>
<comment type="similarity">
    <text evidence="2 10">Belongs to the SWEET sugar transporter family.</text>
</comment>
<dbReference type="FunFam" id="1.20.1280.290:FF:000003">
    <property type="entry name" value="Bidirectional sugar transporter SWEET"/>
    <property type="match status" value="1"/>
</dbReference>
<dbReference type="GO" id="GO:0005886">
    <property type="term" value="C:plasma membrane"/>
    <property type="evidence" value="ECO:0007669"/>
    <property type="project" value="UniProtKB-SubCell"/>
</dbReference>
<evidence type="ECO:0000256" key="6">
    <source>
        <dbReference type="ARBA" id="ARBA00022692"/>
    </source>
</evidence>
<dbReference type="Pfam" id="PF03083">
    <property type="entry name" value="MtN3_slv"/>
    <property type="match status" value="2"/>
</dbReference>
<feature type="compositionally biased region" description="Basic and acidic residues" evidence="11">
    <location>
        <begin position="276"/>
        <end position="302"/>
    </location>
</feature>
<evidence type="ECO:0000256" key="5">
    <source>
        <dbReference type="ARBA" id="ARBA00022597"/>
    </source>
</evidence>
<feature type="transmembrane region" description="Helical" evidence="10">
    <location>
        <begin position="209"/>
        <end position="228"/>
    </location>
</feature>
<keyword evidence="8 10" id="KW-1133">Transmembrane helix</keyword>
<dbReference type="Proteomes" id="UP000237000">
    <property type="component" value="Unassembled WGS sequence"/>
</dbReference>
<dbReference type="OrthoDB" id="409725at2759"/>
<evidence type="ECO:0000256" key="3">
    <source>
        <dbReference type="ARBA" id="ARBA00022448"/>
    </source>
</evidence>
<evidence type="ECO:0000256" key="10">
    <source>
        <dbReference type="RuleBase" id="RU910715"/>
    </source>
</evidence>
<evidence type="ECO:0000256" key="1">
    <source>
        <dbReference type="ARBA" id="ARBA00004651"/>
    </source>
</evidence>
<dbReference type="GO" id="GO:0051119">
    <property type="term" value="F:sugar transmembrane transporter activity"/>
    <property type="evidence" value="ECO:0007669"/>
    <property type="project" value="InterPro"/>
</dbReference>
<feature type="transmembrane region" description="Helical" evidence="10">
    <location>
        <begin position="162"/>
        <end position="181"/>
    </location>
</feature>
<evidence type="ECO:0000256" key="9">
    <source>
        <dbReference type="ARBA" id="ARBA00023136"/>
    </source>
</evidence>
<keyword evidence="9 10" id="KW-0472">Membrane</keyword>
<feature type="transmembrane region" description="Helical" evidence="10">
    <location>
        <begin position="103"/>
        <end position="123"/>
    </location>
</feature>
<feature type="transmembrane region" description="Helical" evidence="10">
    <location>
        <begin position="45"/>
        <end position="62"/>
    </location>
</feature>
<keyword evidence="4" id="KW-1003">Cell membrane</keyword>
<accession>A0A2P5FD84</accession>
<feature type="transmembrane region" description="Helical" evidence="10">
    <location>
        <begin position="129"/>
        <end position="150"/>
    </location>
</feature>
<name>A0A2P5FD84_TREOI</name>
<keyword evidence="3 10" id="KW-0813">Transport</keyword>
<proteinExistence type="inferred from homology"/>
<sequence>MAPHHYLTFAFGLLGNIVSFMMFLAPIPTFHKIYKKKSAEGFQSLPYVVALLSSMLWIYYALLKKDAMLLITINSFGCVIETVYIALFIFYAPKKSRMETVKLLLLLNVFGYGLMLVLTTFLAKGEKRLQAVGWICLAFNLSVFAAPLCIMRQVIKTKSVEFMPFPLSFFLTLGAVMWFFYGLLLKDYNIAVICNFFPFPLFVPMDEQFPNVLGFIFGIAQMALYIIYKNAKKTVLQEPKLQELSEHVIDVVKISTLVCPAELNPVVLQQSNNDTTTHDDNDQTGNDKIESENVKENKVEETKKEAAQVDVLAQV</sequence>
<evidence type="ECO:0000256" key="11">
    <source>
        <dbReference type="SAM" id="MobiDB-lite"/>
    </source>
</evidence>